<keyword evidence="3" id="KW-1185">Reference proteome</keyword>
<proteinExistence type="predicted"/>
<protein>
    <submittedName>
        <fullName evidence="1">Uncharacterized protein</fullName>
    </submittedName>
</protein>
<evidence type="ECO:0000313" key="2">
    <source>
        <dbReference type="EMBL" id="AIL97827.1"/>
    </source>
</evidence>
<accession>A0A077HP81</accession>
<dbReference type="KEGG" id="cuv:CUREI_11665"/>
<dbReference type="RefSeq" id="WP_038610277.1">
    <property type="nucleotide sequence ID" value="NZ_CP009215.1"/>
</dbReference>
<dbReference type="EMBL" id="CP009216">
    <property type="protein sequence ID" value="AIL97827.1"/>
    <property type="molecule type" value="Genomic_DNA"/>
</dbReference>
<sequence length="74" mass="8186">MYDTTDTWFDVSTTEDALGDFIIIEAKQGEHATGAAVAIPIEEAPFIAHALLDLWCSDDEEEELGEDGWPVEED</sequence>
<dbReference type="Proteomes" id="UP000028939">
    <property type="component" value="Plasmid unnamed"/>
</dbReference>
<keyword evidence="2" id="KW-0614">Plasmid</keyword>
<geneLocation type="plasmid" evidence="2">
    <name>unnamed</name>
</geneLocation>
<evidence type="ECO:0000313" key="3">
    <source>
        <dbReference type="Proteomes" id="UP000028939"/>
    </source>
</evidence>
<dbReference type="Proteomes" id="UP000028939">
    <property type="component" value="Chromosome"/>
</dbReference>
<name>A0A077HP81_9CORY</name>
<dbReference type="AlphaFoldDB" id="A0A077HP81"/>
<dbReference type="STRING" id="401472.CUREI_03135"/>
<dbReference type="EMBL" id="CP009215">
    <property type="protein sequence ID" value="AIL96422.1"/>
    <property type="molecule type" value="Genomic_DNA"/>
</dbReference>
<dbReference type="KEGG" id="cuv:CUREI_03135"/>
<evidence type="ECO:0000313" key="1">
    <source>
        <dbReference type="EMBL" id="AIL96422.1"/>
    </source>
</evidence>
<dbReference type="HOGENOM" id="CLU_2681474_0_0_11"/>
<organism evidence="1 3">
    <name type="scientific">Corynebacterium ureicelerivorans</name>
    <dbReference type="NCBI Taxonomy" id="401472"/>
    <lineage>
        <taxon>Bacteria</taxon>
        <taxon>Bacillati</taxon>
        <taxon>Actinomycetota</taxon>
        <taxon>Actinomycetes</taxon>
        <taxon>Mycobacteriales</taxon>
        <taxon>Corynebacteriaceae</taxon>
        <taxon>Corynebacterium</taxon>
    </lineage>
</organism>
<reference evidence="1 3" key="1">
    <citation type="submission" date="2014-08" db="EMBL/GenBank/DDBJ databases">
        <title>Complete genome sequence of Corynebacterium ureicelerivorans DSM 45051, a lipophilic and urea-splitting isolate from a blood culture of a septicaemia patient.</title>
        <authorList>
            <person name="Tippelt A."/>
            <person name="Albersmeier A."/>
            <person name="Brinkrolf K."/>
            <person name="Ruckert C."/>
            <person name="Tauch A."/>
        </authorList>
    </citation>
    <scope>NUCLEOTIDE SEQUENCE [LARGE SCALE GENOMIC DNA]</scope>
    <source>
        <strain evidence="1 3">IMMIB RIV-2301</strain>
        <plasmid evidence="3">Plasmid unnamed</plasmid>
        <plasmid evidence="2">unnamed</plasmid>
    </source>
</reference>
<gene>
    <name evidence="1" type="ORF">CUREI_03135</name>
    <name evidence="2" type="ORF">CUREI_11665</name>
</gene>